<gene>
    <name evidence="2" type="ORF">DKT77_18840</name>
</gene>
<feature type="transmembrane region" description="Helical" evidence="1">
    <location>
        <begin position="107"/>
        <end position="125"/>
    </location>
</feature>
<keyword evidence="1" id="KW-1133">Transmembrane helix</keyword>
<keyword evidence="1" id="KW-0472">Membrane</keyword>
<dbReference type="AlphaFoldDB" id="A0A2V2LF77"/>
<dbReference type="EMBL" id="QGKU01000061">
    <property type="protein sequence ID" value="PWR01079.1"/>
    <property type="molecule type" value="Genomic_DNA"/>
</dbReference>
<evidence type="ECO:0000313" key="2">
    <source>
        <dbReference type="EMBL" id="PWR01079.1"/>
    </source>
</evidence>
<evidence type="ECO:0000313" key="3">
    <source>
        <dbReference type="Proteomes" id="UP000245680"/>
    </source>
</evidence>
<dbReference type="Pfam" id="PF12679">
    <property type="entry name" value="ABC2_membrane_2"/>
    <property type="match status" value="1"/>
</dbReference>
<keyword evidence="3" id="KW-1185">Reference proteome</keyword>
<dbReference type="Proteomes" id="UP000245680">
    <property type="component" value="Unassembled WGS sequence"/>
</dbReference>
<accession>A0A2V2LF77</accession>
<reference evidence="2 3" key="1">
    <citation type="submission" date="2018-05" db="EMBL/GenBank/DDBJ databases">
        <title>Rhodobacteraceae gen. nov., sp. nov. isolated from sea water.</title>
        <authorList>
            <person name="Ren Y."/>
        </authorList>
    </citation>
    <scope>NUCLEOTIDE SEQUENCE [LARGE SCALE GENOMIC DNA]</scope>
    <source>
        <strain evidence="2 3">TG-679</strain>
    </source>
</reference>
<dbReference type="GO" id="GO:0005886">
    <property type="term" value="C:plasma membrane"/>
    <property type="evidence" value="ECO:0007669"/>
    <property type="project" value="UniProtKB-SubCell"/>
</dbReference>
<organism evidence="2 3">
    <name type="scientific">Meridianimarinicoccus roseus</name>
    <dbReference type="NCBI Taxonomy" id="2072018"/>
    <lineage>
        <taxon>Bacteria</taxon>
        <taxon>Pseudomonadati</taxon>
        <taxon>Pseudomonadota</taxon>
        <taxon>Alphaproteobacteria</taxon>
        <taxon>Rhodobacterales</taxon>
        <taxon>Paracoccaceae</taxon>
        <taxon>Meridianimarinicoccus</taxon>
    </lineage>
</organism>
<keyword evidence="1" id="KW-0812">Transmembrane</keyword>
<dbReference type="GO" id="GO:0140359">
    <property type="term" value="F:ABC-type transporter activity"/>
    <property type="evidence" value="ECO:0007669"/>
    <property type="project" value="InterPro"/>
</dbReference>
<sequence length="346" mass="36308">MPFMPTPPLTRPEAPMPETFSSTAQMATIGLRDAREALRDRFVLVAITALTLAALVSLVTGAMALHGDAATYAQAKALLLKLGKDASVIAAPELYPLKLLRGTIEQIEIMGAVIALVAGYRAAAAERGRQTLALILTRPLAHWQYLAAKLAGGLGLAAVSLGVVFAATALILPLVSGVGLAADDLARLAIVWGAGILYLTGLYALGFGLSLWARSPAAGLIAAFALWLLVVLVAPQIGDTMDPDNQVAGGIYAQLSVPKAEQDRIKAGFATYETIRGGIEQASVTKHFERLTFAVLGIKDSYTGKPLGPILAEKSGDLLVLILFTLGLGGIVLLRPIDPDRLTKEN</sequence>
<name>A0A2V2LF77_9RHOB</name>
<proteinExistence type="predicted"/>
<feature type="transmembrane region" description="Helical" evidence="1">
    <location>
        <begin position="185"/>
        <end position="205"/>
    </location>
</feature>
<feature type="transmembrane region" description="Helical" evidence="1">
    <location>
        <begin position="146"/>
        <end position="173"/>
    </location>
</feature>
<protein>
    <submittedName>
        <fullName evidence="2">Polyphenol oxidoreductase</fullName>
    </submittedName>
</protein>
<feature type="transmembrane region" description="Helical" evidence="1">
    <location>
        <begin position="318"/>
        <end position="337"/>
    </location>
</feature>
<dbReference type="PANTHER" id="PTHR43471">
    <property type="entry name" value="ABC TRANSPORTER PERMEASE"/>
    <property type="match status" value="1"/>
</dbReference>
<comment type="caution">
    <text evidence="2">The sequence shown here is derived from an EMBL/GenBank/DDBJ whole genome shotgun (WGS) entry which is preliminary data.</text>
</comment>
<feature type="transmembrane region" description="Helical" evidence="1">
    <location>
        <begin position="42"/>
        <end position="65"/>
    </location>
</feature>
<feature type="transmembrane region" description="Helical" evidence="1">
    <location>
        <begin position="217"/>
        <end position="237"/>
    </location>
</feature>
<evidence type="ECO:0000256" key="1">
    <source>
        <dbReference type="SAM" id="Phobius"/>
    </source>
</evidence>